<dbReference type="EMBL" id="QHKO01000002">
    <property type="protein sequence ID" value="RAL23524.1"/>
    <property type="molecule type" value="Genomic_DNA"/>
</dbReference>
<organism evidence="1 2">
    <name type="scientific">Lujinxingia litoralis</name>
    <dbReference type="NCBI Taxonomy" id="2211119"/>
    <lineage>
        <taxon>Bacteria</taxon>
        <taxon>Deltaproteobacteria</taxon>
        <taxon>Bradymonadales</taxon>
        <taxon>Lujinxingiaceae</taxon>
        <taxon>Lujinxingia</taxon>
    </lineage>
</organism>
<evidence type="ECO:0000313" key="1">
    <source>
        <dbReference type="EMBL" id="RAL23524.1"/>
    </source>
</evidence>
<evidence type="ECO:0008006" key="3">
    <source>
        <dbReference type="Google" id="ProtNLM"/>
    </source>
</evidence>
<comment type="caution">
    <text evidence="1">The sequence shown here is derived from an EMBL/GenBank/DDBJ whole genome shotgun (WGS) entry which is preliminary data.</text>
</comment>
<reference evidence="1 2" key="1">
    <citation type="submission" date="2018-05" db="EMBL/GenBank/DDBJ databases">
        <title>Lujinxingia marina gen. nov. sp. nov., a new facultative anaerobic member of the class Deltaproteobacteria, and proposal of Lujinxingaceae fam. nov.</title>
        <authorList>
            <person name="Li C.-M."/>
        </authorList>
    </citation>
    <scope>NUCLEOTIDE SEQUENCE [LARGE SCALE GENOMIC DNA]</scope>
    <source>
        <strain evidence="1 2">B210</strain>
    </source>
</reference>
<dbReference type="AlphaFoldDB" id="A0A328C951"/>
<keyword evidence="2" id="KW-1185">Reference proteome</keyword>
<protein>
    <recommendedName>
        <fullName evidence="3">Big-1 domain-containing protein</fullName>
    </recommendedName>
</protein>
<evidence type="ECO:0000313" key="2">
    <source>
        <dbReference type="Proteomes" id="UP000249169"/>
    </source>
</evidence>
<name>A0A328C951_9DELT</name>
<dbReference type="PROSITE" id="PS51257">
    <property type="entry name" value="PROKAR_LIPOPROTEIN"/>
    <property type="match status" value="1"/>
</dbReference>
<gene>
    <name evidence="1" type="ORF">DL240_05015</name>
</gene>
<dbReference type="RefSeq" id="WP_111728782.1">
    <property type="nucleotide sequence ID" value="NZ_QHKO01000002.1"/>
</dbReference>
<dbReference type="OrthoDB" id="5491132at2"/>
<sequence length="588" mass="63455">MNVSRRWVSLLLVGLWVVLGAGCGEPGLSAGEGGGDGTGPRASDRYFMVPAGESRLWGEVTGAVEVKIYLYDRFSGEPAGQQQVAFEVLGDEATRPQLQARSSMTDESGAAMVQAYFGVEPGQWTVRVDHEYANAVEFSLESTPVASGGLQVRVENSAPTIMRLGNIDVRVYRQDVLNCDYFNPYGQQGITPLVEGQVDFEGESISFDGLGTRHPYVVTAVARGERGQIAAGGCVNQVNVSADTVTDVEVLLQLVPLIPVGRYDVVSFWDFTEAIAESGSVGSVIMRVLNVFDNPGQAIYDEIIALIRSLVGGLISGTVDTFLDLTNLDQAFQNMINTFIEDNAVLRQIRDAGRDLRDVVANLQVHSELSIGKLNSNFEFRGQDNWTGLTLYWRWDCADNAPADCGAIELVPDADGQFAGLGLLSSNWTGQVVAYDQLQINRHPVSLRYGRLIIYVLNDVILPRLTDGNAHSMSEAFAYWIGCDGLAASIIPDGEVCVLGYCLQESTVANFCDSAVSTIFSFADVMISGLEFDMGLQLGGEGKLIEETSDGMVDRIEDGLFEGVVQSSDGGQSSPFTATFTGEVRVGN</sequence>
<accession>A0A328C951</accession>
<dbReference type="Proteomes" id="UP000249169">
    <property type="component" value="Unassembled WGS sequence"/>
</dbReference>
<proteinExistence type="predicted"/>